<evidence type="ECO:0008006" key="3">
    <source>
        <dbReference type="Google" id="ProtNLM"/>
    </source>
</evidence>
<keyword evidence="2" id="KW-1185">Reference proteome</keyword>
<accession>A0ABY4NS24</accession>
<proteinExistence type="predicted"/>
<dbReference type="RefSeq" id="WP_240323334.1">
    <property type="nucleotide sequence ID" value="NZ_CP091196.1"/>
</dbReference>
<dbReference type="Proteomes" id="UP000830158">
    <property type="component" value="Chromosome"/>
</dbReference>
<gene>
    <name evidence="1" type="ORF">L1857_08450</name>
</gene>
<reference evidence="1" key="1">
    <citation type="submission" date="2022-01" db="EMBL/GenBank/DDBJ databases">
        <title>PSI-footprinting approach for the identification of protein synthesis inhibitor producers.</title>
        <authorList>
            <person name="Handel F."/>
            <person name="Kulik A."/>
            <person name="Wex K.W."/>
            <person name="Berscheid A."/>
            <person name="Saur J.S."/>
            <person name="Winkler A."/>
            <person name="Wibberg D."/>
            <person name="Kalinowski J."/>
            <person name="Broetz-Oesterhelt H."/>
            <person name="Mast Y."/>
        </authorList>
    </citation>
    <scope>NUCLEOTIDE SEQUENCE</scope>
    <source>
        <strain evidence="1">KNN 49.3e</strain>
    </source>
</reference>
<name>A0ABY4NS24_9PSEU</name>
<evidence type="ECO:0000313" key="2">
    <source>
        <dbReference type="Proteomes" id="UP000830158"/>
    </source>
</evidence>
<evidence type="ECO:0000313" key="1">
    <source>
        <dbReference type="EMBL" id="UQS22843.1"/>
    </source>
</evidence>
<organism evidence="1 2">
    <name type="scientific">Amycolatopsis thermalba</name>
    <dbReference type="NCBI Taxonomy" id="944492"/>
    <lineage>
        <taxon>Bacteria</taxon>
        <taxon>Bacillati</taxon>
        <taxon>Actinomycetota</taxon>
        <taxon>Actinomycetes</taxon>
        <taxon>Pseudonocardiales</taxon>
        <taxon>Pseudonocardiaceae</taxon>
        <taxon>Amycolatopsis</taxon>
    </lineage>
</organism>
<sequence>MSGALKGVEASEGLAEFVVGDPLIVDVDAVEDCLVEQATLLLVAASVQLTGVLQELQARFDQAGTVGEVVIRGVEALGEPVPLAFDLT</sequence>
<dbReference type="EMBL" id="CP091196">
    <property type="protein sequence ID" value="UQS22843.1"/>
    <property type="molecule type" value="Genomic_DNA"/>
</dbReference>
<protein>
    <recommendedName>
        <fullName evidence="3">STAS domain-containing protein</fullName>
    </recommendedName>
</protein>